<evidence type="ECO:0000256" key="1">
    <source>
        <dbReference type="ARBA" id="ARBA00004651"/>
    </source>
</evidence>
<feature type="domain" description="Major facilitator superfamily (MFS) profile" evidence="9">
    <location>
        <begin position="19"/>
        <end position="405"/>
    </location>
</feature>
<proteinExistence type="inferred from homology"/>
<evidence type="ECO:0000256" key="8">
    <source>
        <dbReference type="SAM" id="Phobius"/>
    </source>
</evidence>
<dbReference type="EMBL" id="JAWLJX010000001">
    <property type="protein sequence ID" value="MDV6260364.1"/>
    <property type="molecule type" value="Genomic_DNA"/>
</dbReference>
<feature type="transmembrane region" description="Helical" evidence="8">
    <location>
        <begin position="173"/>
        <end position="193"/>
    </location>
</feature>
<dbReference type="InterPro" id="IPR004812">
    <property type="entry name" value="Efflux_drug-R_Bcr/CmlA"/>
</dbReference>
<feature type="transmembrane region" description="Helical" evidence="8">
    <location>
        <begin position="223"/>
        <end position="247"/>
    </location>
</feature>
<evidence type="ECO:0000313" key="11">
    <source>
        <dbReference type="Proteomes" id="UP001185755"/>
    </source>
</evidence>
<comment type="similarity">
    <text evidence="2">Belongs to the major facilitator superfamily. Bcr/CmlA family.</text>
</comment>
<feature type="transmembrane region" description="Helical" evidence="8">
    <location>
        <begin position="315"/>
        <end position="336"/>
    </location>
</feature>
<dbReference type="InterPro" id="IPR036259">
    <property type="entry name" value="MFS_trans_sf"/>
</dbReference>
<dbReference type="Pfam" id="PF07690">
    <property type="entry name" value="MFS_1"/>
    <property type="match status" value="1"/>
</dbReference>
<gene>
    <name evidence="10" type="ORF">R3P96_03330</name>
</gene>
<organism evidence="10 11">
    <name type="scientific">Rhodococcoides yunnanense</name>
    <dbReference type="NCBI Taxonomy" id="278209"/>
    <lineage>
        <taxon>Bacteria</taxon>
        <taxon>Bacillati</taxon>
        <taxon>Actinomycetota</taxon>
        <taxon>Actinomycetes</taxon>
        <taxon>Mycobacteriales</taxon>
        <taxon>Nocardiaceae</taxon>
        <taxon>Rhodococcoides</taxon>
    </lineage>
</organism>
<feature type="transmembrane region" description="Helical" evidence="8">
    <location>
        <begin position="54"/>
        <end position="74"/>
    </location>
</feature>
<dbReference type="NCBIfam" id="TIGR00710">
    <property type="entry name" value="efflux_Bcr_CflA"/>
    <property type="match status" value="1"/>
</dbReference>
<keyword evidence="6 8" id="KW-1133">Transmembrane helix</keyword>
<comment type="caution">
    <text evidence="10">The sequence shown here is derived from an EMBL/GenBank/DDBJ whole genome shotgun (WGS) entry which is preliminary data.</text>
</comment>
<dbReference type="InterPro" id="IPR050189">
    <property type="entry name" value="MFS_Efflux_Transporters"/>
</dbReference>
<feature type="transmembrane region" description="Helical" evidence="8">
    <location>
        <begin position="17"/>
        <end position="34"/>
    </location>
</feature>
<sequence length="415" mass="41733">MTDTSAPVTEPTSRERLRVILVLGALIALGPLTIDMYLPALPAIADDLNTPSSAVQLTLAGTLVGLALGQLVIGPLSDIIGRRLPLIVGTGVHILASVACIVAPNIAVLGGLRVVQGLGAAAAAVVAMAIVRDLFTGRAAATVLSRLMLVMGVAPVLAPSLGGAVLLVGSWRLVFAALAILGVGLLALAIVSLRETLPPERRRASGVMPVLRTYRSLLRDAQFVVLVLVAALAMSSLFAYVAGSSFVLQEEFGLDEQQFAIVFAAGAISLIGASQLNVLLLGRFAPVQIVLTALSFGVVAGGVMVALAVTGTGGMAGFVVPLWFVLGAVGFVMPNAPALALSRHGEAAGGAAALLGAAQFGLGAIVAPIVGALGNDAVAVSTTMVVTSAAALIALGVITARSSTRQPIQGAVPTH</sequence>
<keyword evidence="7 8" id="KW-0472">Membrane</keyword>
<name>A0ABU4B883_9NOCA</name>
<protein>
    <submittedName>
        <fullName evidence="10">Multidrug effflux MFS transporter</fullName>
    </submittedName>
</protein>
<evidence type="ECO:0000256" key="2">
    <source>
        <dbReference type="ARBA" id="ARBA00006236"/>
    </source>
</evidence>
<feature type="transmembrane region" description="Helical" evidence="8">
    <location>
        <begin position="377"/>
        <end position="398"/>
    </location>
</feature>
<feature type="transmembrane region" description="Helical" evidence="8">
    <location>
        <begin position="147"/>
        <end position="167"/>
    </location>
</feature>
<keyword evidence="4" id="KW-1003">Cell membrane</keyword>
<dbReference type="PANTHER" id="PTHR43124:SF3">
    <property type="entry name" value="CHLORAMPHENICOL EFFLUX PUMP RV0191"/>
    <property type="match status" value="1"/>
</dbReference>
<keyword evidence="5 8" id="KW-0812">Transmembrane</keyword>
<evidence type="ECO:0000313" key="10">
    <source>
        <dbReference type="EMBL" id="MDV6260364.1"/>
    </source>
</evidence>
<evidence type="ECO:0000256" key="7">
    <source>
        <dbReference type="ARBA" id="ARBA00023136"/>
    </source>
</evidence>
<dbReference type="InterPro" id="IPR011701">
    <property type="entry name" value="MFS"/>
</dbReference>
<dbReference type="CDD" id="cd17320">
    <property type="entry name" value="MFS_MdfA_MDR_like"/>
    <property type="match status" value="1"/>
</dbReference>
<dbReference type="RefSeq" id="WP_317563190.1">
    <property type="nucleotide sequence ID" value="NZ_JAWLJX010000001.1"/>
</dbReference>
<feature type="transmembrane region" description="Helical" evidence="8">
    <location>
        <begin position="348"/>
        <end position="371"/>
    </location>
</feature>
<evidence type="ECO:0000256" key="5">
    <source>
        <dbReference type="ARBA" id="ARBA00022692"/>
    </source>
</evidence>
<evidence type="ECO:0000259" key="9">
    <source>
        <dbReference type="PROSITE" id="PS50850"/>
    </source>
</evidence>
<accession>A0ABU4B883</accession>
<evidence type="ECO:0000256" key="3">
    <source>
        <dbReference type="ARBA" id="ARBA00022448"/>
    </source>
</evidence>
<evidence type="ECO:0000256" key="6">
    <source>
        <dbReference type="ARBA" id="ARBA00022989"/>
    </source>
</evidence>
<dbReference type="Gene3D" id="1.20.1720.10">
    <property type="entry name" value="Multidrug resistance protein D"/>
    <property type="match status" value="1"/>
</dbReference>
<comment type="subcellular location">
    <subcellularLocation>
        <location evidence="1">Cell membrane</location>
        <topology evidence="1">Multi-pass membrane protein</topology>
    </subcellularLocation>
</comment>
<dbReference type="PROSITE" id="PS00216">
    <property type="entry name" value="SUGAR_TRANSPORT_1"/>
    <property type="match status" value="1"/>
</dbReference>
<dbReference type="Proteomes" id="UP001185755">
    <property type="component" value="Unassembled WGS sequence"/>
</dbReference>
<dbReference type="InterPro" id="IPR020846">
    <property type="entry name" value="MFS_dom"/>
</dbReference>
<feature type="transmembrane region" description="Helical" evidence="8">
    <location>
        <begin position="114"/>
        <end position="135"/>
    </location>
</feature>
<dbReference type="SUPFAM" id="SSF103473">
    <property type="entry name" value="MFS general substrate transporter"/>
    <property type="match status" value="1"/>
</dbReference>
<evidence type="ECO:0000256" key="4">
    <source>
        <dbReference type="ARBA" id="ARBA00022475"/>
    </source>
</evidence>
<feature type="transmembrane region" description="Helical" evidence="8">
    <location>
        <begin position="289"/>
        <end position="309"/>
    </location>
</feature>
<feature type="transmembrane region" description="Helical" evidence="8">
    <location>
        <begin position="259"/>
        <end position="282"/>
    </location>
</feature>
<keyword evidence="11" id="KW-1185">Reference proteome</keyword>
<dbReference type="InterPro" id="IPR005829">
    <property type="entry name" value="Sugar_transporter_CS"/>
</dbReference>
<reference evidence="10 11" key="1">
    <citation type="submission" date="2023-10" db="EMBL/GenBank/DDBJ databases">
        <title>Development of a sustainable strategy for remediation of hydrocarbon-contaminated territories based on the waste exchange concept.</title>
        <authorList>
            <person name="Krivoruchko A."/>
        </authorList>
    </citation>
    <scope>NUCLEOTIDE SEQUENCE [LARGE SCALE GENOMIC DNA]</scope>
    <source>
        <strain evidence="10 11">IEGM 1323</strain>
    </source>
</reference>
<dbReference type="PROSITE" id="PS50850">
    <property type="entry name" value="MFS"/>
    <property type="match status" value="1"/>
</dbReference>
<feature type="transmembrane region" description="Helical" evidence="8">
    <location>
        <begin position="86"/>
        <end position="108"/>
    </location>
</feature>
<dbReference type="PANTHER" id="PTHR43124">
    <property type="entry name" value="PURINE EFFLUX PUMP PBUE"/>
    <property type="match status" value="1"/>
</dbReference>
<keyword evidence="3" id="KW-0813">Transport</keyword>